<organism evidence="2">
    <name type="scientific">uncultured Thermomicrobiales bacterium</name>
    <dbReference type="NCBI Taxonomy" id="1645740"/>
    <lineage>
        <taxon>Bacteria</taxon>
        <taxon>Pseudomonadati</taxon>
        <taxon>Thermomicrobiota</taxon>
        <taxon>Thermomicrobia</taxon>
        <taxon>Thermomicrobiales</taxon>
        <taxon>environmental samples</taxon>
    </lineage>
</organism>
<feature type="compositionally biased region" description="Basic and acidic residues" evidence="1">
    <location>
        <begin position="66"/>
        <end position="79"/>
    </location>
</feature>
<feature type="non-terminal residue" evidence="2">
    <location>
        <position position="194"/>
    </location>
</feature>
<feature type="compositionally biased region" description="Basic residues" evidence="1">
    <location>
        <begin position="82"/>
        <end position="97"/>
    </location>
</feature>
<feature type="region of interest" description="Disordered" evidence="1">
    <location>
        <begin position="1"/>
        <end position="194"/>
    </location>
</feature>
<evidence type="ECO:0000256" key="1">
    <source>
        <dbReference type="SAM" id="MobiDB-lite"/>
    </source>
</evidence>
<evidence type="ECO:0000313" key="2">
    <source>
        <dbReference type="EMBL" id="CAA9548381.1"/>
    </source>
</evidence>
<feature type="compositionally biased region" description="Basic residues" evidence="1">
    <location>
        <begin position="144"/>
        <end position="156"/>
    </location>
</feature>
<keyword evidence="2" id="KW-0560">Oxidoreductase</keyword>
<accession>A0A6J4UIN5</accession>
<feature type="non-terminal residue" evidence="2">
    <location>
        <position position="1"/>
    </location>
</feature>
<dbReference type="AlphaFoldDB" id="A0A6J4UIN5"/>
<feature type="compositionally biased region" description="Basic residues" evidence="1">
    <location>
        <begin position="111"/>
        <end position="130"/>
    </location>
</feature>
<reference evidence="2" key="1">
    <citation type="submission" date="2020-02" db="EMBL/GenBank/DDBJ databases">
        <authorList>
            <person name="Meier V. D."/>
        </authorList>
    </citation>
    <scope>NUCLEOTIDE SEQUENCE</scope>
    <source>
        <strain evidence="2">AVDCRST_MAG73</strain>
    </source>
</reference>
<dbReference type="EMBL" id="CADCWE010000175">
    <property type="protein sequence ID" value="CAA9548381.1"/>
    <property type="molecule type" value="Genomic_DNA"/>
</dbReference>
<gene>
    <name evidence="2" type="ORF">AVDCRST_MAG73-2638</name>
</gene>
<dbReference type="GO" id="GO:0008177">
    <property type="term" value="F:succinate dehydrogenase (quinone) activity"/>
    <property type="evidence" value="ECO:0007669"/>
    <property type="project" value="UniProtKB-EC"/>
</dbReference>
<dbReference type="EC" id="1.3.5.1" evidence="2"/>
<feature type="compositionally biased region" description="Basic and acidic residues" evidence="1">
    <location>
        <begin position="174"/>
        <end position="186"/>
    </location>
</feature>
<proteinExistence type="predicted"/>
<protein>
    <submittedName>
        <fullName evidence="2">Succinate dehydrogenase flavoprotein subunit</fullName>
        <ecNumber evidence="2">1.3.5.1</ecNumber>
    </submittedName>
</protein>
<name>A0A6J4UIN5_9BACT</name>
<sequence length="194" mass="22707">RLRPRRQPPRHQLAGRPGRLRSPSRAPHAPIRPRERPATAADRPRVHRPCRSRPFEVANQGRARGRYPDGDAGDHDGQRFGRPQRRRLDRSPGHHQRPPPPVRPRRDPGPRRRVQHRLARSPRTRLHAGLRRGDRLWRPSPGGKPRRPLPRRLRETRRRELARPHPGLQILRRPPTEEETGHDHGVRTKRAQVL</sequence>